<comment type="caution">
    <text evidence="2">The sequence shown here is derived from an EMBL/GenBank/DDBJ whole genome shotgun (WGS) entry which is preliminary data.</text>
</comment>
<evidence type="ECO:0000259" key="1">
    <source>
        <dbReference type="Pfam" id="PF02698"/>
    </source>
</evidence>
<dbReference type="Proteomes" id="UP000297753">
    <property type="component" value="Unassembled WGS sequence"/>
</dbReference>
<organism evidence="2 3">
    <name type="scientific">Vibrio ouci</name>
    <dbReference type="NCBI Taxonomy" id="2499078"/>
    <lineage>
        <taxon>Bacteria</taxon>
        <taxon>Pseudomonadati</taxon>
        <taxon>Pseudomonadota</taxon>
        <taxon>Gammaproteobacteria</taxon>
        <taxon>Vibrionales</taxon>
        <taxon>Vibrionaceae</taxon>
        <taxon>Vibrio</taxon>
    </lineage>
</organism>
<dbReference type="OrthoDB" id="5906508at2"/>
<sequence length="277" mass="31424">MNISNVVLILGKRLRNNRLTPEGVSRVEGLFKLLEQVNVQETAFVFCGGVTDGQTTSEAEAMYQQFLRLRPANKTLPPHILIESQSTNTIENIQNAADKLVESQLCSIGQRIDVTFVSNDYHLKRIFEIQSLMDEQGLLRVLHQRCAQSGLSLSIPLDISQHCAVEYPHLGEAGRAFLLADELTTYRVYLEGVKNRAFQRELAEVRALPWRFALDALEGLKAMHLDGDSMKAVEKIERAVEKTTPYVCCQALIEQLDILNTQLTWLNRHLDPERQHE</sequence>
<evidence type="ECO:0000313" key="3">
    <source>
        <dbReference type="Proteomes" id="UP000297753"/>
    </source>
</evidence>
<name>A0A4Y8WI98_9VIBR</name>
<dbReference type="RefSeq" id="WP_134834573.1">
    <property type="nucleotide sequence ID" value="NZ_SATR01000005.1"/>
</dbReference>
<dbReference type="InterPro" id="IPR003848">
    <property type="entry name" value="DUF218"/>
</dbReference>
<dbReference type="CDD" id="cd06259">
    <property type="entry name" value="YdcF-like"/>
    <property type="match status" value="1"/>
</dbReference>
<dbReference type="PANTHER" id="PTHR30336">
    <property type="entry name" value="INNER MEMBRANE PROTEIN, PROBABLE PERMEASE"/>
    <property type="match status" value="1"/>
</dbReference>
<accession>A0A4Y8WI98</accession>
<keyword evidence="3" id="KW-1185">Reference proteome</keyword>
<gene>
    <name evidence="2" type="ORF">ELS82_05510</name>
</gene>
<evidence type="ECO:0000313" key="2">
    <source>
        <dbReference type="EMBL" id="TFH92647.1"/>
    </source>
</evidence>
<proteinExistence type="predicted"/>
<dbReference type="AlphaFoldDB" id="A0A4Y8WI98"/>
<dbReference type="PANTHER" id="PTHR30336:SF20">
    <property type="entry name" value="DUF218 DOMAIN-CONTAINING PROTEIN"/>
    <property type="match status" value="1"/>
</dbReference>
<dbReference type="InterPro" id="IPR051599">
    <property type="entry name" value="Cell_Envelope_Assoc"/>
</dbReference>
<dbReference type="InterPro" id="IPR014729">
    <property type="entry name" value="Rossmann-like_a/b/a_fold"/>
</dbReference>
<feature type="domain" description="DUF218" evidence="1">
    <location>
        <begin position="6"/>
        <end position="127"/>
    </location>
</feature>
<dbReference type="Gene3D" id="3.40.50.620">
    <property type="entry name" value="HUPs"/>
    <property type="match status" value="1"/>
</dbReference>
<protein>
    <submittedName>
        <fullName evidence="2">YdcF family protein</fullName>
    </submittedName>
</protein>
<dbReference type="Pfam" id="PF02698">
    <property type="entry name" value="DUF218"/>
    <property type="match status" value="1"/>
</dbReference>
<dbReference type="GO" id="GO:0005886">
    <property type="term" value="C:plasma membrane"/>
    <property type="evidence" value="ECO:0007669"/>
    <property type="project" value="TreeGrafter"/>
</dbReference>
<reference evidence="2 3" key="1">
    <citation type="submission" date="2019-01" db="EMBL/GenBank/DDBJ databases">
        <title>Vibrio BEI176 sp. nov, a marine bacterium isolated from China: eastern marignal seas.</title>
        <authorList>
            <person name="Li B."/>
        </authorList>
    </citation>
    <scope>NUCLEOTIDE SEQUENCE [LARGE SCALE GENOMIC DNA]</scope>
    <source>
        <strain evidence="2 3">BEI176</strain>
    </source>
</reference>
<dbReference type="EMBL" id="SATR01000005">
    <property type="protein sequence ID" value="TFH92647.1"/>
    <property type="molecule type" value="Genomic_DNA"/>
</dbReference>